<dbReference type="AlphaFoldDB" id="I3CE18"/>
<reference evidence="1 2" key="1">
    <citation type="submission" date="2011-11" db="EMBL/GenBank/DDBJ databases">
        <title>Improved High-Quality Draft sequence of Beggiatoa alba B18lD.</title>
        <authorList>
            <consortium name="US DOE Joint Genome Institute"/>
            <person name="Lucas S."/>
            <person name="Han J."/>
            <person name="Lapidus A."/>
            <person name="Cheng J.-F."/>
            <person name="Goodwin L."/>
            <person name="Pitluck S."/>
            <person name="Peters L."/>
            <person name="Mikhailova N."/>
            <person name="Held B."/>
            <person name="Detter J.C."/>
            <person name="Han C."/>
            <person name="Tapia R."/>
            <person name="Land M."/>
            <person name="Hauser L."/>
            <person name="Kyrpides N."/>
            <person name="Ivanova N."/>
            <person name="Pagani I."/>
            <person name="Samuel K."/>
            <person name="Teske A."/>
            <person name="Mueller J."/>
            <person name="Woyke T."/>
        </authorList>
    </citation>
    <scope>NUCLEOTIDE SEQUENCE [LARGE SCALE GENOMIC DNA]</scope>
    <source>
        <strain evidence="1 2">B18LD</strain>
    </source>
</reference>
<evidence type="ECO:0000313" key="2">
    <source>
        <dbReference type="Proteomes" id="UP000005744"/>
    </source>
</evidence>
<name>I3CE18_9GAMM</name>
<dbReference type="EMBL" id="JH600070">
    <property type="protein sequence ID" value="EIJ41861.1"/>
    <property type="molecule type" value="Genomic_DNA"/>
</dbReference>
<gene>
    <name evidence="1" type="ORF">BegalDRAFT_0955</name>
</gene>
<proteinExistence type="predicted"/>
<accession>I3CE18</accession>
<dbReference type="STRING" id="395493.BegalDRAFT_0955"/>
<keyword evidence="2" id="KW-1185">Reference proteome</keyword>
<evidence type="ECO:0000313" key="1">
    <source>
        <dbReference type="EMBL" id="EIJ41861.1"/>
    </source>
</evidence>
<dbReference type="Proteomes" id="UP000005744">
    <property type="component" value="Unassembled WGS sequence"/>
</dbReference>
<sequence length="38" mass="4474">MNKVTMIEELWGEFGTMEEAAQYFQTSREILYQSLNGK</sequence>
<organism evidence="1 2">
    <name type="scientific">Beggiatoa alba B18LD</name>
    <dbReference type="NCBI Taxonomy" id="395493"/>
    <lineage>
        <taxon>Bacteria</taxon>
        <taxon>Pseudomonadati</taxon>
        <taxon>Pseudomonadota</taxon>
        <taxon>Gammaproteobacteria</taxon>
        <taxon>Thiotrichales</taxon>
        <taxon>Thiotrichaceae</taxon>
        <taxon>Beggiatoa</taxon>
    </lineage>
</organism>
<dbReference type="HOGENOM" id="CLU_3325009_0_0_6"/>
<protein>
    <submittedName>
        <fullName evidence="1">Uncharacterized protein</fullName>
    </submittedName>
</protein>